<feature type="transmembrane region" description="Helical" evidence="1">
    <location>
        <begin position="244"/>
        <end position="261"/>
    </location>
</feature>
<reference evidence="2" key="1">
    <citation type="submission" date="2021-01" db="EMBL/GenBank/DDBJ databases">
        <authorList>
            <person name="Corre E."/>
            <person name="Pelletier E."/>
            <person name="Niang G."/>
            <person name="Scheremetjew M."/>
            <person name="Finn R."/>
            <person name="Kale V."/>
            <person name="Holt S."/>
            <person name="Cochrane G."/>
            <person name="Meng A."/>
            <person name="Brown T."/>
            <person name="Cohen L."/>
        </authorList>
    </citation>
    <scope>NUCLEOTIDE SEQUENCE</scope>
    <source>
        <strain evidence="2">308</strain>
    </source>
</reference>
<keyword evidence="1" id="KW-0472">Membrane</keyword>
<feature type="transmembrane region" description="Helical" evidence="1">
    <location>
        <begin position="297"/>
        <end position="315"/>
    </location>
</feature>
<sequence>MISSVLMSSVVISTLALLTATATDAFIYPNIARVYPPSLRQRTSAVRPLTPLLVSVEEETSADSNGSESISPSLTKEVVADATDALSNVGWGGAGNDMITAGELTSDDPFVRNIDDGIRAEIGVGLDGLLNPAKVVNLERDLYNLRSELASRSGLGLVDVSGLSTEECDGGGGRGEDMSKLRAAIAKKESSLAVERRSVFRGWLKNVFLGQAVISLALSVVMVTDPSVLLGGFNWFYKYDFDQPVRVLGFWWWWLFIVPSLRSRRPTGAEKKALDIAFLGTPAVSLILPAVTKDCVIIWGVNAAVVVGSYAFAFASDGDDGDDNDTGNKQQPEWLKFIYKSLDFGSGRERGVRN</sequence>
<protein>
    <submittedName>
        <fullName evidence="2">Uncharacterized protein</fullName>
    </submittedName>
</protein>
<feature type="transmembrane region" description="Helical" evidence="1">
    <location>
        <begin position="206"/>
        <end position="224"/>
    </location>
</feature>
<dbReference type="GO" id="GO:0009507">
    <property type="term" value="C:chloroplast"/>
    <property type="evidence" value="ECO:0007669"/>
    <property type="project" value="TreeGrafter"/>
</dbReference>
<evidence type="ECO:0000313" key="2">
    <source>
        <dbReference type="EMBL" id="CAD8887314.1"/>
    </source>
</evidence>
<organism evidence="2">
    <name type="scientific">Corethron hystrix</name>
    <dbReference type="NCBI Taxonomy" id="216773"/>
    <lineage>
        <taxon>Eukaryota</taxon>
        <taxon>Sar</taxon>
        <taxon>Stramenopiles</taxon>
        <taxon>Ochrophyta</taxon>
        <taxon>Bacillariophyta</taxon>
        <taxon>Coscinodiscophyceae</taxon>
        <taxon>Corethrophycidae</taxon>
        <taxon>Corethrales</taxon>
        <taxon>Corethraceae</taxon>
        <taxon>Corethron</taxon>
    </lineage>
</organism>
<keyword evidence="1" id="KW-1133">Transmembrane helix</keyword>
<dbReference type="EMBL" id="HBFR01020155">
    <property type="protein sequence ID" value="CAD8887314.1"/>
    <property type="molecule type" value="Transcribed_RNA"/>
</dbReference>
<keyword evidence="1" id="KW-0812">Transmembrane</keyword>
<dbReference type="InterPro" id="IPR044966">
    <property type="entry name" value="RPH1"/>
</dbReference>
<proteinExistence type="predicted"/>
<name>A0A7S1BHD9_9STRA</name>
<dbReference type="GO" id="GO:0006952">
    <property type="term" value="P:defense response"/>
    <property type="evidence" value="ECO:0007669"/>
    <property type="project" value="InterPro"/>
</dbReference>
<dbReference type="PANTHER" id="PTHR36359">
    <property type="entry name" value="PROTEIN RESISTANCE TO PHYTOPHTHORA 1, CHLOROPLASTIC"/>
    <property type="match status" value="1"/>
</dbReference>
<dbReference type="AlphaFoldDB" id="A0A7S1BHD9"/>
<gene>
    <name evidence="2" type="ORF">CHYS00102_LOCUS14512</name>
</gene>
<accession>A0A7S1BHD9</accession>
<dbReference type="PANTHER" id="PTHR36359:SF1">
    <property type="entry name" value="PROTEIN RESISTANCE TO PHYTOPHTHORA 1, CHLOROPLASTIC"/>
    <property type="match status" value="1"/>
</dbReference>
<evidence type="ECO:0000256" key="1">
    <source>
        <dbReference type="SAM" id="Phobius"/>
    </source>
</evidence>
<feature type="transmembrane region" description="Helical" evidence="1">
    <location>
        <begin position="6"/>
        <end position="28"/>
    </location>
</feature>